<proteinExistence type="predicted"/>
<dbReference type="PANTHER" id="PTHR43581">
    <property type="entry name" value="ATP/GTP PHOSPHATASE"/>
    <property type="match status" value="1"/>
</dbReference>
<dbReference type="PANTHER" id="PTHR43581:SF4">
    <property type="entry name" value="ATP_GTP PHOSPHATASE"/>
    <property type="match status" value="1"/>
</dbReference>
<dbReference type="Pfam" id="PF13175">
    <property type="entry name" value="AAA_15"/>
    <property type="match status" value="2"/>
</dbReference>
<dbReference type="Gene3D" id="3.40.50.300">
    <property type="entry name" value="P-loop containing nucleotide triphosphate hydrolases"/>
    <property type="match status" value="1"/>
</dbReference>
<accession>A0ABR6YG26</accession>
<keyword evidence="3" id="KW-1185">Reference proteome</keyword>
<keyword evidence="2" id="KW-0547">Nucleotide-binding</keyword>
<gene>
    <name evidence="2" type="ORF">H8K55_18160</name>
</gene>
<dbReference type="InterPro" id="IPR051396">
    <property type="entry name" value="Bact_Antivir_Def_Nuclease"/>
</dbReference>
<protein>
    <submittedName>
        <fullName evidence="2">ATP-binding protein</fullName>
    </submittedName>
</protein>
<dbReference type="EMBL" id="JACOGA010000019">
    <property type="protein sequence ID" value="MBC3875520.1"/>
    <property type="molecule type" value="Genomic_DNA"/>
</dbReference>
<keyword evidence="2" id="KW-0067">ATP-binding</keyword>
<dbReference type="InterPro" id="IPR027417">
    <property type="entry name" value="P-loop_NTPase"/>
</dbReference>
<sequence length="533" mass="60143">MKITNIVIKNFRSLKEVEFQPSGFNVLVGRNNHGKSNIFEAIEWFYSGKGELSELRYVGAEPGEEVIVEITFSGVQTDIAYISNVDNQQKIRNIIGDSEMFQVRRTSADAKSRYIFNSRDKKWQKQPTGADSAFNNCIPRFEFILTDKNLKEVSAFKSTTPIGQMLSNVVSEALEKDAKYIEFKNKFEELFQSPDSSVKKLLQETSERVKSHLALQFPDCTSLEFKVEIPPFEDFLKSYTTTVDDGVATSADAKGDGMQRALMLAIIKAHADARRSEALGKAFLFFIDEAELHLHPMAQRQLKNALSTLADSVDQVFITTHSSVFLSDKHPQQAEFVVEKEEGATTVQAMNNRERMRTVYELLGGSPTDLLLPANFLIVEGPSEVAFIEQVCKRYYQDKPRIQIVAAAGDDERQAQYLGAIMKAFAPLGDSPIYKNRAVLLFDKPTGTDKEQRLQNFLDEHPHIRNGQRAHVLPTLGLEEYYPATERAKFAAVTKKVPLATRIGRTISRELFEDEMKVIFSALEACWDKAYGV</sequence>
<feature type="domain" description="Endonuclease GajA/Old nuclease/RecF-like AAA" evidence="1">
    <location>
        <begin position="79"/>
        <end position="324"/>
    </location>
</feature>
<dbReference type="InterPro" id="IPR041685">
    <property type="entry name" value="AAA_GajA/Old/RecF-like"/>
</dbReference>
<feature type="domain" description="Endonuclease GajA/Old nuclease/RecF-like AAA" evidence="1">
    <location>
        <begin position="1"/>
        <end position="51"/>
    </location>
</feature>
<evidence type="ECO:0000313" key="2">
    <source>
        <dbReference type="EMBL" id="MBC3875520.1"/>
    </source>
</evidence>
<evidence type="ECO:0000259" key="1">
    <source>
        <dbReference type="Pfam" id="PF13175"/>
    </source>
</evidence>
<reference evidence="2 3" key="1">
    <citation type="submission" date="2020-08" db="EMBL/GenBank/DDBJ databases">
        <title>Novel species isolated from subtropical streams in China.</title>
        <authorList>
            <person name="Lu H."/>
        </authorList>
    </citation>
    <scope>NUCLEOTIDE SEQUENCE [LARGE SCALE GENOMIC DNA]</scope>
    <source>
        <strain evidence="2 3">LX15W</strain>
    </source>
</reference>
<dbReference type="SUPFAM" id="SSF52540">
    <property type="entry name" value="P-loop containing nucleoside triphosphate hydrolases"/>
    <property type="match status" value="1"/>
</dbReference>
<name>A0ABR6YG26_9BURK</name>
<organism evidence="2 3">
    <name type="scientific">Undibacterium flavidum</name>
    <dbReference type="NCBI Taxonomy" id="2762297"/>
    <lineage>
        <taxon>Bacteria</taxon>
        <taxon>Pseudomonadati</taxon>
        <taxon>Pseudomonadota</taxon>
        <taxon>Betaproteobacteria</taxon>
        <taxon>Burkholderiales</taxon>
        <taxon>Oxalobacteraceae</taxon>
        <taxon>Undibacterium</taxon>
    </lineage>
</organism>
<dbReference type="Proteomes" id="UP000624279">
    <property type="component" value="Unassembled WGS sequence"/>
</dbReference>
<dbReference type="RefSeq" id="WP_186943482.1">
    <property type="nucleotide sequence ID" value="NZ_JACOGA010000019.1"/>
</dbReference>
<dbReference type="GO" id="GO:0005524">
    <property type="term" value="F:ATP binding"/>
    <property type="evidence" value="ECO:0007669"/>
    <property type="project" value="UniProtKB-KW"/>
</dbReference>
<comment type="caution">
    <text evidence="2">The sequence shown here is derived from an EMBL/GenBank/DDBJ whole genome shotgun (WGS) entry which is preliminary data.</text>
</comment>
<evidence type="ECO:0000313" key="3">
    <source>
        <dbReference type="Proteomes" id="UP000624279"/>
    </source>
</evidence>